<feature type="region of interest" description="Disordered" evidence="3">
    <location>
        <begin position="695"/>
        <end position="727"/>
    </location>
</feature>
<dbReference type="EC" id="3.6.4.12" evidence="5"/>
<dbReference type="AlphaFoldDB" id="A0AAN6FBF6"/>
<feature type="compositionally biased region" description="Basic and acidic residues" evidence="3">
    <location>
        <begin position="238"/>
        <end position="248"/>
    </location>
</feature>
<evidence type="ECO:0000259" key="4">
    <source>
        <dbReference type="SMART" id="SM01176"/>
    </source>
</evidence>
<name>A0AAN6FBF6_9PEZI</name>
<feature type="region of interest" description="Disordered" evidence="3">
    <location>
        <begin position="773"/>
        <end position="797"/>
    </location>
</feature>
<keyword evidence="5" id="KW-0347">Helicase</keyword>
<feature type="region of interest" description="Disordered" evidence="3">
    <location>
        <begin position="1"/>
        <end position="40"/>
    </location>
</feature>
<keyword evidence="5" id="KW-0547">Nucleotide-binding</keyword>
<organism evidence="5 6">
    <name type="scientific">Friedmanniomyces endolithicus</name>
    <dbReference type="NCBI Taxonomy" id="329885"/>
    <lineage>
        <taxon>Eukaryota</taxon>
        <taxon>Fungi</taxon>
        <taxon>Dikarya</taxon>
        <taxon>Ascomycota</taxon>
        <taxon>Pezizomycotina</taxon>
        <taxon>Dothideomycetes</taxon>
        <taxon>Dothideomycetidae</taxon>
        <taxon>Mycosphaerellales</taxon>
        <taxon>Teratosphaeriaceae</taxon>
        <taxon>Friedmanniomyces</taxon>
    </lineage>
</organism>
<dbReference type="GO" id="GO:0003678">
    <property type="term" value="F:DNA helicase activity"/>
    <property type="evidence" value="ECO:0007669"/>
    <property type="project" value="UniProtKB-EC"/>
</dbReference>
<dbReference type="Gene3D" id="6.10.140.1440">
    <property type="match status" value="1"/>
</dbReference>
<feature type="region of interest" description="Disordered" evidence="3">
    <location>
        <begin position="498"/>
        <end position="600"/>
    </location>
</feature>
<dbReference type="Pfam" id="PF23588">
    <property type="entry name" value="HTH_CHD1_Hrp3"/>
    <property type="match status" value="1"/>
</dbReference>
<gene>
    <name evidence="5" type="primary">hrp3_2</name>
    <name evidence="5" type="ORF">LTR82_013642</name>
</gene>
<feature type="compositionally biased region" description="Low complexity" evidence="3">
    <location>
        <begin position="1"/>
        <end position="23"/>
    </location>
</feature>
<dbReference type="GO" id="GO:0016787">
    <property type="term" value="F:hydrolase activity"/>
    <property type="evidence" value="ECO:0007669"/>
    <property type="project" value="UniProtKB-KW"/>
</dbReference>
<proteinExistence type="predicted"/>
<dbReference type="Pfam" id="PF13907">
    <property type="entry name" value="CHD1-like_C"/>
    <property type="match status" value="1"/>
</dbReference>
<evidence type="ECO:0000256" key="3">
    <source>
        <dbReference type="SAM" id="MobiDB-lite"/>
    </source>
</evidence>
<evidence type="ECO:0000313" key="6">
    <source>
        <dbReference type="Proteomes" id="UP001168146"/>
    </source>
</evidence>
<dbReference type="Gene3D" id="1.10.10.60">
    <property type="entry name" value="Homeodomain-like"/>
    <property type="match status" value="1"/>
</dbReference>
<keyword evidence="5" id="KW-0378">Hydrolase</keyword>
<evidence type="ECO:0000256" key="1">
    <source>
        <dbReference type="ARBA" id="ARBA00004123"/>
    </source>
</evidence>
<dbReference type="GO" id="GO:0005634">
    <property type="term" value="C:nucleus"/>
    <property type="evidence" value="ECO:0007669"/>
    <property type="project" value="UniProtKB-SubCell"/>
</dbReference>
<evidence type="ECO:0000256" key="2">
    <source>
        <dbReference type="ARBA" id="ARBA00023242"/>
    </source>
</evidence>
<keyword evidence="2" id="KW-0539">Nucleus</keyword>
<dbReference type="InterPro" id="IPR025260">
    <property type="entry name" value="CHD1-like_C"/>
</dbReference>
<feature type="compositionally biased region" description="Gly residues" evidence="3">
    <location>
        <begin position="24"/>
        <end position="34"/>
    </location>
</feature>
<evidence type="ECO:0000313" key="5">
    <source>
        <dbReference type="EMBL" id="KAK0313211.1"/>
    </source>
</evidence>
<feature type="compositionally biased region" description="Basic and acidic residues" evidence="3">
    <location>
        <begin position="532"/>
        <end position="554"/>
    </location>
</feature>
<dbReference type="Proteomes" id="UP001168146">
    <property type="component" value="Unassembled WGS sequence"/>
</dbReference>
<comment type="caution">
    <text evidence="5">The sequence shown here is derived from an EMBL/GenBank/DDBJ whole genome shotgun (WGS) entry which is preliminary data.</text>
</comment>
<keyword evidence="5" id="KW-0067">ATP-binding</keyword>
<comment type="subcellular location">
    <subcellularLocation>
        <location evidence="1">Nucleus</location>
    </subcellularLocation>
</comment>
<accession>A0AAN6FBF6</accession>
<dbReference type="SMART" id="SM01176">
    <property type="entry name" value="DUF4208"/>
    <property type="match status" value="1"/>
</dbReference>
<feature type="domain" description="Chromodomain-helicase-DNA-binding protein 1-like C-terminal" evidence="4">
    <location>
        <begin position="586"/>
        <end position="697"/>
    </location>
</feature>
<reference evidence="5" key="1">
    <citation type="submission" date="2021-12" db="EMBL/GenBank/DDBJ databases">
        <title>Black yeast isolated from Biological Soil Crust.</title>
        <authorList>
            <person name="Kurbessoian T."/>
        </authorList>
    </citation>
    <scope>NUCLEOTIDE SEQUENCE</scope>
    <source>
        <strain evidence="5">CCFEE 5208</strain>
    </source>
</reference>
<dbReference type="InterPro" id="IPR056302">
    <property type="entry name" value="CHD1-2/Hrp3_HTH"/>
</dbReference>
<protein>
    <submittedName>
        <fullName evidence="5">ATP-dependent DNA helicase Hrp3</fullName>
        <ecNumber evidence="5">3.6.4.12</ecNumber>
    </submittedName>
</protein>
<sequence length="797" mass="84892">MTVTGSAGAPPSGAAGGSTAVTGMGSGTAPGAPGGTNTVVVPGGQGPVAVTTTIIAGGSTVTVTLTPTGSPQTGIPVPVAPAGSSTLVVPGGQGPVAITSTIVVSGSTVTITVGPTGSVPVGTSAPVAPMGSNTAVLPAGQAPAVSITTIIAGGSTVTVTLVPTGTPPPGTPGVVPNYTPGLNPTAPPTVTVAILVISAPSGTSVLLLEKVKAEERRKQEAEETEMLIEQNQPRKRKAPMDESREQRAAKKRARELTTEAAMGGESDEESDTGRDPRRALGEKECRLLINAYERWGAFDERPNEIIKPARLIGRDVETVKTTLQDIVDTADRLLREEDGRQATLERETNKAVTKKDKKAVLFDFRGVKRNNAERPREMRMIRDEVERAPDWRNFRVPEASKPAMYTVEWGAKQDGMLIVGMARHGFGAWVEIRDDPELELHDKLYLEEHRVAAKEERTKGGEAFQAKSPGAVHLVRRANYLLSVLKDKLSNGTNIAARRALDNHHRNRKSLGPGRPGTPSHASGSPAPGKLRHSESDSRRMHQSDMRNSLDGRRHAPQGSPNGLLKHHYSEERRSGHHRNGSSPNNSRVHAQMNGDGKPFSEADRKIEAFLKPIDDRLQPLHTASRKNIPDDDKRLKIIKQGILAIGNHINTKASEYGVQDKRDQIWEFVSRHHWPQSKVETKRVEGSKLRDMFKKLGGKDTTGTKVAPKPEKPNGPPTPASATTNGAASVVKSEVVVETAPVVKSEAVVKTAPAVKSEVVDEPVAAAATQVPEQPGVKKVSPAPEVKPAIEVGQSN</sequence>
<feature type="region of interest" description="Disordered" evidence="3">
    <location>
        <begin position="217"/>
        <end position="278"/>
    </location>
</feature>
<dbReference type="EMBL" id="JASUXU010000061">
    <property type="protein sequence ID" value="KAK0313211.1"/>
    <property type="molecule type" value="Genomic_DNA"/>
</dbReference>